<evidence type="ECO:0000256" key="5">
    <source>
        <dbReference type="ARBA" id="ARBA00022989"/>
    </source>
</evidence>
<feature type="transmembrane region" description="Helical" evidence="7">
    <location>
        <begin position="200"/>
        <end position="220"/>
    </location>
</feature>
<feature type="transmembrane region" description="Helical" evidence="7">
    <location>
        <begin position="344"/>
        <end position="361"/>
    </location>
</feature>
<sequence length="379" mass="40687">MGDTTGYLIVGICAMMVTLLTTPLVRALARAKNWVAVPDERKVHTVPTPDVGGIAMFAGVFCALFLAWNMDRFSPLFDGNSELIGVLLGAMVVLGIGVMDDIREVSAPARVFGVIVTGMILVTAGVTMFYFRIPFLGVIQLSNDWIPIVTIVWLLGMTQAINLIDGLDGLAAGIVAIGSTAFFIYSQHLAGLGLLSEPNIGPLIAIITVGVCVGFLPFNFNGASIFMGDSGAYLLGFLVAVSTSVVGGRADPTTQAFSGQTYFFLAPLAIPLIILGVPVFDVAFAIVRRVINRQGLAHADKGHLHHRLIALGHGPRRAVAILWSWTALLSAFVLYPVFTKSAKNFAPFGLFALVLFLYTVLHPDLPSRKEDESNRQKQE</sequence>
<accession>A0A6J6HB34</accession>
<keyword evidence="5 7" id="KW-1133">Transmembrane helix</keyword>
<protein>
    <submittedName>
        <fullName evidence="8">Unannotated protein</fullName>
    </submittedName>
</protein>
<keyword evidence="3" id="KW-0808">Transferase</keyword>
<keyword evidence="6 7" id="KW-0472">Membrane</keyword>
<dbReference type="AlphaFoldDB" id="A0A6J6HB34"/>
<evidence type="ECO:0000256" key="4">
    <source>
        <dbReference type="ARBA" id="ARBA00022692"/>
    </source>
</evidence>
<feature type="transmembrane region" description="Helical" evidence="7">
    <location>
        <begin position="6"/>
        <end position="29"/>
    </location>
</feature>
<dbReference type="GO" id="GO:0005886">
    <property type="term" value="C:plasma membrane"/>
    <property type="evidence" value="ECO:0007669"/>
    <property type="project" value="UniProtKB-SubCell"/>
</dbReference>
<dbReference type="GO" id="GO:0009103">
    <property type="term" value="P:lipopolysaccharide biosynthetic process"/>
    <property type="evidence" value="ECO:0007669"/>
    <property type="project" value="TreeGrafter"/>
</dbReference>
<dbReference type="EMBL" id="CAEZUX010000014">
    <property type="protein sequence ID" value="CAB4608505.1"/>
    <property type="molecule type" value="Genomic_DNA"/>
</dbReference>
<feature type="transmembrane region" description="Helical" evidence="7">
    <location>
        <begin position="232"/>
        <end position="250"/>
    </location>
</feature>
<dbReference type="GO" id="GO:0016780">
    <property type="term" value="F:phosphotransferase activity, for other substituted phosphate groups"/>
    <property type="evidence" value="ECO:0007669"/>
    <property type="project" value="InterPro"/>
</dbReference>
<dbReference type="Pfam" id="PF00953">
    <property type="entry name" value="Glycos_transf_4"/>
    <property type="match status" value="1"/>
</dbReference>
<keyword evidence="4 7" id="KW-0812">Transmembrane</keyword>
<dbReference type="PANTHER" id="PTHR22926:SF3">
    <property type="entry name" value="UNDECAPRENYL-PHOSPHATE ALPHA-N-ACETYLGLUCOSAMINYL 1-PHOSPHATE TRANSFERASE"/>
    <property type="match status" value="1"/>
</dbReference>
<feature type="transmembrane region" description="Helical" evidence="7">
    <location>
        <begin position="50"/>
        <end position="70"/>
    </location>
</feature>
<evidence type="ECO:0000313" key="8">
    <source>
        <dbReference type="EMBL" id="CAB4608505.1"/>
    </source>
</evidence>
<comment type="subcellular location">
    <subcellularLocation>
        <location evidence="1">Cell membrane</location>
        <topology evidence="1">Multi-pass membrane protein</topology>
    </subcellularLocation>
</comment>
<dbReference type="CDD" id="cd06853">
    <property type="entry name" value="GT_WecA_like"/>
    <property type="match status" value="1"/>
</dbReference>
<feature type="transmembrane region" description="Helical" evidence="7">
    <location>
        <begin position="170"/>
        <end position="188"/>
    </location>
</feature>
<evidence type="ECO:0000256" key="3">
    <source>
        <dbReference type="ARBA" id="ARBA00022679"/>
    </source>
</evidence>
<dbReference type="GO" id="GO:0071555">
    <property type="term" value="P:cell wall organization"/>
    <property type="evidence" value="ECO:0007669"/>
    <property type="project" value="TreeGrafter"/>
</dbReference>
<evidence type="ECO:0000256" key="7">
    <source>
        <dbReference type="SAM" id="Phobius"/>
    </source>
</evidence>
<feature type="transmembrane region" description="Helical" evidence="7">
    <location>
        <begin position="145"/>
        <end position="163"/>
    </location>
</feature>
<feature type="transmembrane region" description="Helical" evidence="7">
    <location>
        <begin position="82"/>
        <end position="99"/>
    </location>
</feature>
<evidence type="ECO:0000256" key="2">
    <source>
        <dbReference type="ARBA" id="ARBA00022475"/>
    </source>
</evidence>
<feature type="transmembrane region" description="Helical" evidence="7">
    <location>
        <begin position="262"/>
        <end position="287"/>
    </location>
</feature>
<feature type="transmembrane region" description="Helical" evidence="7">
    <location>
        <begin position="318"/>
        <end position="338"/>
    </location>
</feature>
<evidence type="ECO:0000256" key="6">
    <source>
        <dbReference type="ARBA" id="ARBA00023136"/>
    </source>
</evidence>
<dbReference type="InterPro" id="IPR000715">
    <property type="entry name" value="Glycosyl_transferase_4"/>
</dbReference>
<name>A0A6J6HB34_9ZZZZ</name>
<evidence type="ECO:0000256" key="1">
    <source>
        <dbReference type="ARBA" id="ARBA00004651"/>
    </source>
</evidence>
<feature type="transmembrane region" description="Helical" evidence="7">
    <location>
        <begin position="111"/>
        <end position="133"/>
    </location>
</feature>
<dbReference type="PANTHER" id="PTHR22926">
    <property type="entry name" value="PHOSPHO-N-ACETYLMURAMOYL-PENTAPEPTIDE-TRANSFERASE"/>
    <property type="match status" value="1"/>
</dbReference>
<gene>
    <name evidence="8" type="ORF">UFOPK1874_00272</name>
</gene>
<organism evidence="8">
    <name type="scientific">freshwater metagenome</name>
    <dbReference type="NCBI Taxonomy" id="449393"/>
    <lineage>
        <taxon>unclassified sequences</taxon>
        <taxon>metagenomes</taxon>
        <taxon>ecological metagenomes</taxon>
    </lineage>
</organism>
<dbReference type="GO" id="GO:0044038">
    <property type="term" value="P:cell wall macromolecule biosynthetic process"/>
    <property type="evidence" value="ECO:0007669"/>
    <property type="project" value="TreeGrafter"/>
</dbReference>
<keyword evidence="2" id="KW-1003">Cell membrane</keyword>
<proteinExistence type="predicted"/>
<reference evidence="8" key="1">
    <citation type="submission" date="2020-05" db="EMBL/GenBank/DDBJ databases">
        <authorList>
            <person name="Chiriac C."/>
            <person name="Salcher M."/>
            <person name="Ghai R."/>
            <person name="Kavagutti S V."/>
        </authorList>
    </citation>
    <scope>NUCLEOTIDE SEQUENCE</scope>
</reference>